<feature type="region of interest" description="Disordered" evidence="2">
    <location>
        <begin position="387"/>
        <end position="430"/>
    </location>
</feature>
<dbReference type="PANTHER" id="PTHR33067:SF35">
    <property type="entry name" value="ASPARTIC PEPTIDASE DDI1-TYPE DOMAIN-CONTAINING PROTEIN"/>
    <property type="match status" value="1"/>
</dbReference>
<evidence type="ECO:0000313" key="4">
    <source>
        <dbReference type="Proteomes" id="UP000189703"/>
    </source>
</evidence>
<dbReference type="AlphaFoldDB" id="A0A1U7YSM1"/>
<feature type="domain" description="Retrotransposon gag" evidence="3">
    <location>
        <begin position="74"/>
        <end position="158"/>
    </location>
</feature>
<evidence type="ECO:0000256" key="1">
    <source>
        <dbReference type="SAM" id="Coils"/>
    </source>
</evidence>
<evidence type="ECO:0000259" key="3">
    <source>
        <dbReference type="Pfam" id="PF03732"/>
    </source>
</evidence>
<dbReference type="Pfam" id="PF03732">
    <property type="entry name" value="Retrotrans_gag"/>
    <property type="match status" value="1"/>
</dbReference>
<proteinExistence type="predicted"/>
<evidence type="ECO:0000313" key="5">
    <source>
        <dbReference type="RefSeq" id="XP_010242052.1"/>
    </source>
</evidence>
<dbReference type="InterPro" id="IPR005162">
    <property type="entry name" value="Retrotrans_gag_dom"/>
</dbReference>
<gene>
    <name evidence="5" type="primary">LOC104586489</name>
</gene>
<dbReference type="CDD" id="cd00303">
    <property type="entry name" value="retropepsin_like"/>
    <property type="match status" value="1"/>
</dbReference>
<evidence type="ECO:0000256" key="2">
    <source>
        <dbReference type="SAM" id="MobiDB-lite"/>
    </source>
</evidence>
<dbReference type="Gene3D" id="2.40.70.10">
    <property type="entry name" value="Acid Proteases"/>
    <property type="match status" value="1"/>
</dbReference>
<sequence>MAEPRTMMDYAKPTLTGAASSIVRLAIAANNFEIKPVIIQMIQNTVQFCGMAHEDPNSHIANFLEICDTFNHNGAKAWLNSLPAGSIATWDEMASRFLSKYFPPSKTAKMRNDITTFFQQDGESLYESWERYKELLRKVPHHGLPIWLQVQTFYDGLTEANKTIRDAVAGGSINNKTPEVAHALIEEMTANNYQWHSRRAQVRKQHGLHNVDTYTALSVQIGALSKKIDEMQMAAMHVQFVTCDWCGGGHISTACQVGNQFRQSTEQVDFVGNFARQQGNQYHHAFNLGWRGYPNQSWPNQHGPKPFPQNFHQLEKKSNLEELMTKFIASTETRFQNQEASIKNLENQVGQLAQMISAIIPGTLPSNTKVNPREQVQAITLRSGKELPKVEKKARAGNKADATIETKNKKEEQSEPQQERHQQPQVPFPNRLKQHKLEKEFGKFLEVFKSLHIDIPFSDALAQMPHYAKFLKEILANKRKLGDVATVALNEECSAILLNKLPQKLKDPGSFTIPCTIGSLKIEKALCDLGASINLMPYSVFKKLGLGEHQPTRVALQLADRSIKHPRGIIEDVLVKVDKFIFPVDFIVLGMQEDVDVPLILGRPFLATRKVSRLADPLELFLQEGGAAREENEEINRMAAYLNAKPQFRGKGFLKLESLDRPPIPTRKPSIQEPPTLELKKLPPHLEYAFLEASSALPVIISAALSPLQKEKLLRVLRENKTALAWKVADIKGINPSVCTHKILMEDGSKPSVQP</sequence>
<organism evidence="4 5">
    <name type="scientific">Nelumbo nucifera</name>
    <name type="common">Sacred lotus</name>
    <dbReference type="NCBI Taxonomy" id="4432"/>
    <lineage>
        <taxon>Eukaryota</taxon>
        <taxon>Viridiplantae</taxon>
        <taxon>Streptophyta</taxon>
        <taxon>Embryophyta</taxon>
        <taxon>Tracheophyta</taxon>
        <taxon>Spermatophyta</taxon>
        <taxon>Magnoliopsida</taxon>
        <taxon>Proteales</taxon>
        <taxon>Nelumbonaceae</taxon>
        <taxon>Nelumbo</taxon>
    </lineage>
</organism>
<accession>A0A1U7YSM1</accession>
<keyword evidence="4" id="KW-1185">Reference proteome</keyword>
<dbReference type="InParanoid" id="A0A1U7YSM1"/>
<feature type="coiled-coil region" evidence="1">
    <location>
        <begin position="328"/>
        <end position="355"/>
    </location>
</feature>
<reference evidence="5" key="1">
    <citation type="submission" date="2025-08" db="UniProtKB">
        <authorList>
            <consortium name="RefSeq"/>
        </authorList>
    </citation>
    <scope>IDENTIFICATION</scope>
</reference>
<dbReference type="Proteomes" id="UP000189703">
    <property type="component" value="Unplaced"/>
</dbReference>
<dbReference type="OMA" id="DPTHTIG"/>
<name>A0A1U7YSM1_NELNU</name>
<feature type="compositionally biased region" description="Basic and acidic residues" evidence="2">
    <location>
        <begin position="402"/>
        <end position="422"/>
    </location>
</feature>
<keyword evidence="1" id="KW-0175">Coiled coil</keyword>
<dbReference type="eggNOG" id="KOG0017">
    <property type="taxonomic scope" value="Eukaryota"/>
</dbReference>
<dbReference type="KEGG" id="nnu:104586489"/>
<protein>
    <submittedName>
        <fullName evidence="5">Uncharacterized protein LOC104586489</fullName>
    </submittedName>
</protein>
<dbReference type="GeneID" id="104586489"/>
<dbReference type="PANTHER" id="PTHR33067">
    <property type="entry name" value="RNA-DIRECTED DNA POLYMERASE-RELATED"/>
    <property type="match status" value="1"/>
</dbReference>
<dbReference type="OrthoDB" id="1305902at2759"/>
<dbReference type="InterPro" id="IPR021109">
    <property type="entry name" value="Peptidase_aspartic_dom_sf"/>
</dbReference>
<dbReference type="RefSeq" id="XP_010242052.1">
    <property type="nucleotide sequence ID" value="XM_010243750.1"/>
</dbReference>